<dbReference type="Gene3D" id="3.10.290.10">
    <property type="entry name" value="RNA-binding S4 domain"/>
    <property type="match status" value="1"/>
</dbReference>
<dbReference type="NCBIfam" id="TIGR02988">
    <property type="entry name" value="YaaA_near_RecF"/>
    <property type="match status" value="1"/>
</dbReference>
<accession>A0A0R2FUZ0</accession>
<gene>
    <name evidence="2" type="ORF">IV68_GL000509</name>
</gene>
<dbReference type="AlphaFoldDB" id="A0A0R2FUZ0"/>
<evidence type="ECO:0000256" key="1">
    <source>
        <dbReference type="PROSITE-ProRule" id="PRU00182"/>
    </source>
</evidence>
<keyword evidence="3" id="KW-1185">Reference proteome</keyword>
<dbReference type="RefSeq" id="WP_022791688.1">
    <property type="nucleotide sequence ID" value="NZ_ATUU01000002.1"/>
</dbReference>
<proteinExistence type="predicted"/>
<dbReference type="InterPro" id="IPR036986">
    <property type="entry name" value="S4_RNA-bd_sf"/>
</dbReference>
<reference evidence="2 3" key="1">
    <citation type="journal article" date="2015" name="Genome Announc.">
        <title>Expanding the biotechnology potential of lactobacilli through comparative genomics of 213 strains and associated genera.</title>
        <authorList>
            <person name="Sun Z."/>
            <person name="Harris H.M."/>
            <person name="McCann A."/>
            <person name="Guo C."/>
            <person name="Argimon S."/>
            <person name="Zhang W."/>
            <person name="Yang X."/>
            <person name="Jeffery I.B."/>
            <person name="Cooney J.C."/>
            <person name="Kagawa T.F."/>
            <person name="Liu W."/>
            <person name="Song Y."/>
            <person name="Salvetti E."/>
            <person name="Wrobel A."/>
            <person name="Rasinkangas P."/>
            <person name="Parkhill J."/>
            <person name="Rea M.C."/>
            <person name="O'Sullivan O."/>
            <person name="Ritari J."/>
            <person name="Douillard F.P."/>
            <person name="Paul Ross R."/>
            <person name="Yang R."/>
            <person name="Briner A.E."/>
            <person name="Felis G.E."/>
            <person name="de Vos W.M."/>
            <person name="Barrangou R."/>
            <person name="Klaenhammer T.R."/>
            <person name="Caufield P.W."/>
            <person name="Cui Y."/>
            <person name="Zhang H."/>
            <person name="O'Toole P.W."/>
        </authorList>
    </citation>
    <scope>NUCLEOTIDE SEQUENCE [LARGE SCALE GENOMIC DNA]</scope>
    <source>
        <strain evidence="2 3">DSM 20190</strain>
    </source>
</reference>
<evidence type="ECO:0000313" key="2">
    <source>
        <dbReference type="EMBL" id="KRN32161.1"/>
    </source>
</evidence>
<dbReference type="Pfam" id="PF13275">
    <property type="entry name" value="S4_2"/>
    <property type="match status" value="1"/>
</dbReference>
<organism evidence="2 3">
    <name type="scientific">Weissella halotolerans DSM 20190</name>
    <dbReference type="NCBI Taxonomy" id="1123500"/>
    <lineage>
        <taxon>Bacteria</taxon>
        <taxon>Bacillati</taxon>
        <taxon>Bacillota</taxon>
        <taxon>Bacilli</taxon>
        <taxon>Lactobacillales</taxon>
        <taxon>Lactobacillaceae</taxon>
        <taxon>Weissella</taxon>
    </lineage>
</organism>
<dbReference type="PROSITE" id="PS50889">
    <property type="entry name" value="S4"/>
    <property type="match status" value="1"/>
</dbReference>
<name>A0A0R2FUZ0_9LACO</name>
<keyword evidence="1" id="KW-0694">RNA-binding</keyword>
<dbReference type="STRING" id="1123500.GCA_000420365_00930"/>
<dbReference type="Proteomes" id="UP000051296">
    <property type="component" value="Unassembled WGS sequence"/>
</dbReference>
<dbReference type="InterPro" id="IPR014330">
    <property type="entry name" value="RNA-bd_S4-rel_YaaA"/>
</dbReference>
<dbReference type="InParanoid" id="A0A0R2FUZ0"/>
<dbReference type="OrthoDB" id="9811532at2"/>
<protein>
    <submittedName>
        <fullName evidence="2">Uncharacterized protein</fullName>
    </submittedName>
</protein>
<sequence length="78" mass="8575">MAEELQIQTPYITLGQVLKEASVIATGGQAKWYLRENTVLVNQEPDERRGRKLYPGDIVALPDGEHIVINGTGVDGIK</sequence>
<dbReference type="PATRIC" id="fig|1123500.6.peg.512"/>
<dbReference type="GO" id="GO:0003723">
    <property type="term" value="F:RNA binding"/>
    <property type="evidence" value="ECO:0007669"/>
    <property type="project" value="UniProtKB-KW"/>
</dbReference>
<dbReference type="FunCoup" id="A0A0R2FUZ0">
    <property type="interactions" value="56"/>
</dbReference>
<dbReference type="EMBL" id="JQAX01000002">
    <property type="protein sequence ID" value="KRN32161.1"/>
    <property type="molecule type" value="Genomic_DNA"/>
</dbReference>
<dbReference type="SUPFAM" id="SSF55174">
    <property type="entry name" value="Alpha-L RNA-binding motif"/>
    <property type="match status" value="1"/>
</dbReference>
<comment type="caution">
    <text evidence="2">The sequence shown here is derived from an EMBL/GenBank/DDBJ whole genome shotgun (WGS) entry which is preliminary data.</text>
</comment>
<evidence type="ECO:0000313" key="3">
    <source>
        <dbReference type="Proteomes" id="UP000051296"/>
    </source>
</evidence>
<dbReference type="eggNOG" id="COG2501">
    <property type="taxonomic scope" value="Bacteria"/>
</dbReference>